<protein>
    <recommendedName>
        <fullName evidence="7">Integral membrane bound transporter domain-containing protein</fullName>
    </recommendedName>
</protein>
<feature type="transmembrane region" description="Helical" evidence="6">
    <location>
        <begin position="362"/>
        <end position="379"/>
    </location>
</feature>
<feature type="domain" description="Integral membrane bound transporter" evidence="7">
    <location>
        <begin position="246"/>
        <end position="372"/>
    </location>
</feature>
<dbReference type="GO" id="GO:0016020">
    <property type="term" value="C:membrane"/>
    <property type="evidence" value="ECO:0007669"/>
    <property type="project" value="UniProtKB-SubCell"/>
</dbReference>
<dbReference type="InterPro" id="IPR049453">
    <property type="entry name" value="Memb_transporter_dom"/>
</dbReference>
<dbReference type="OrthoDB" id="581879at2"/>
<dbReference type="Pfam" id="PF13515">
    <property type="entry name" value="FUSC_2"/>
    <property type="match status" value="1"/>
</dbReference>
<sequence>MSAQRKTKNAKSLPGSKASGARTDSAARQPPHVTRSHSARHLLSPAQWQESLSIVPPVSLRIAGVAGLQSALAVLIALVLAHFSPWPHLVGFPALGALAALFGRFAPLGRRRMQIVLICAALLTLGVFLPTLASFLGAPLVVLMLILALVAGGSTIAVAHWQLGGPGAVIIVFAAGASLSPVDSLDTVAMRTLATLAGGAIAWITCVLTDHLRAPGMAHLRLPPVHVPPVSHQWIAGARIAVVAALAALIAHGAGWQHPSWAAIGATAVMQGGHLHVTMNRSLQRMAGTVVGAFVVWAILAQHPSFWVLVAAIVLFQFLTEVVIGFNYALGQITVTPMALLMTYLASPAVSANLPVERVLDTILGAALGIVFAVIFSSVDDRVHLHEHRSTAR</sequence>
<evidence type="ECO:0000259" key="7">
    <source>
        <dbReference type="Pfam" id="PF13515"/>
    </source>
</evidence>
<comment type="subcellular location">
    <subcellularLocation>
        <location evidence="1">Membrane</location>
        <topology evidence="1">Multi-pass membrane protein</topology>
    </subcellularLocation>
</comment>
<accession>C5T269</accession>
<feature type="transmembrane region" description="Helical" evidence="6">
    <location>
        <begin position="58"/>
        <end position="80"/>
    </location>
</feature>
<dbReference type="PATRIC" id="fig|573060.9.peg.4169"/>
<keyword evidence="4 6" id="KW-0472">Membrane</keyword>
<evidence type="ECO:0000313" key="8">
    <source>
        <dbReference type="EMBL" id="EER61410.1"/>
    </source>
</evidence>
<keyword evidence="9" id="KW-1185">Reference proteome</keyword>
<evidence type="ECO:0000256" key="5">
    <source>
        <dbReference type="SAM" id="MobiDB-lite"/>
    </source>
</evidence>
<proteinExistence type="predicted"/>
<gene>
    <name evidence="8" type="ORF">AcdelDRAFT_0999</name>
</gene>
<feature type="transmembrane region" description="Helical" evidence="6">
    <location>
        <begin position="86"/>
        <end position="103"/>
    </location>
</feature>
<feature type="transmembrane region" description="Helical" evidence="6">
    <location>
        <begin position="165"/>
        <end position="182"/>
    </location>
</feature>
<dbReference type="AlphaFoldDB" id="C5T269"/>
<keyword evidence="2 6" id="KW-0812">Transmembrane</keyword>
<name>C5T269_ACIDE</name>
<dbReference type="RefSeq" id="WP_005794017.1">
    <property type="nucleotide sequence ID" value="NZ_ACQT01000017.1"/>
</dbReference>
<evidence type="ECO:0000256" key="4">
    <source>
        <dbReference type="ARBA" id="ARBA00023136"/>
    </source>
</evidence>
<feature type="region of interest" description="Disordered" evidence="5">
    <location>
        <begin position="1"/>
        <end position="36"/>
    </location>
</feature>
<evidence type="ECO:0000313" key="9">
    <source>
        <dbReference type="Proteomes" id="UP000003856"/>
    </source>
</evidence>
<comment type="caution">
    <text evidence="8">The sequence shown here is derived from an EMBL/GenBank/DDBJ whole genome shotgun (WGS) entry which is preliminary data.</text>
</comment>
<evidence type="ECO:0000256" key="3">
    <source>
        <dbReference type="ARBA" id="ARBA00022989"/>
    </source>
</evidence>
<organism evidence="8 9">
    <name type="scientific">Acidovorax delafieldii 2AN</name>
    <dbReference type="NCBI Taxonomy" id="573060"/>
    <lineage>
        <taxon>Bacteria</taxon>
        <taxon>Pseudomonadati</taxon>
        <taxon>Pseudomonadota</taxon>
        <taxon>Betaproteobacteria</taxon>
        <taxon>Burkholderiales</taxon>
        <taxon>Comamonadaceae</taxon>
        <taxon>Acidovorax</taxon>
    </lineage>
</organism>
<evidence type="ECO:0000256" key="2">
    <source>
        <dbReference type="ARBA" id="ARBA00022692"/>
    </source>
</evidence>
<dbReference type="EMBL" id="ACQT01000017">
    <property type="protein sequence ID" value="EER61410.1"/>
    <property type="molecule type" value="Genomic_DNA"/>
</dbReference>
<keyword evidence="3 6" id="KW-1133">Transmembrane helix</keyword>
<evidence type="ECO:0000256" key="6">
    <source>
        <dbReference type="SAM" id="Phobius"/>
    </source>
</evidence>
<evidence type="ECO:0000256" key="1">
    <source>
        <dbReference type="ARBA" id="ARBA00004141"/>
    </source>
</evidence>
<reference evidence="8 9" key="1">
    <citation type="submission" date="2009-05" db="EMBL/GenBank/DDBJ databases">
        <title>The draft genome of Acidovorax delafieldii 2AN.</title>
        <authorList>
            <consortium name="US DOE Joint Genome Institute (JGI-PGF)"/>
            <person name="Lucas S."/>
            <person name="Copeland A."/>
            <person name="Lapidus A."/>
            <person name="Glavina del Rio T."/>
            <person name="Tice H."/>
            <person name="Bruce D."/>
            <person name="Goodwin L."/>
            <person name="Pitluck S."/>
            <person name="Larimer F."/>
            <person name="Land M.L."/>
            <person name="Hauser L."/>
            <person name="Shelobolina E.S."/>
            <person name="Picardal F."/>
            <person name="Roden E."/>
            <person name="Emerson D."/>
        </authorList>
    </citation>
    <scope>NUCLEOTIDE SEQUENCE [LARGE SCALE GENOMIC DNA]</scope>
    <source>
        <strain evidence="8 9">2AN</strain>
    </source>
</reference>
<dbReference type="Proteomes" id="UP000003856">
    <property type="component" value="Unassembled WGS sequence"/>
</dbReference>
<feature type="transmembrane region" description="Helical" evidence="6">
    <location>
        <begin position="188"/>
        <end position="208"/>
    </location>
</feature>
<feature type="transmembrane region" description="Helical" evidence="6">
    <location>
        <begin position="115"/>
        <end position="133"/>
    </location>
</feature>